<sequence>MLTDKQPKSTFSSPSSNGPAPRWNGDSNDVSALFPVNFLEPMTPETFLELDPAGFFTHNSNSSASKGTCMSAGFVRTSSSQPAVNGCWLEPSREPCTDEIPWSDLVFWLGNASTGEVVCSCAQCTRRVMRGYNANLLRQQRYSPYQQQQLQQQQRRRVSSRVPVINMPRIEGVN</sequence>
<dbReference type="Proteomes" id="UP000054532">
    <property type="component" value="Unassembled WGS sequence"/>
</dbReference>
<name>W2N5Z9_PHYNI</name>
<protein>
    <submittedName>
        <fullName evidence="2">Uncharacterized protein</fullName>
    </submittedName>
</protein>
<dbReference type="EMBL" id="KI693645">
    <property type="protein sequence ID" value="ETM43154.1"/>
    <property type="molecule type" value="Genomic_DNA"/>
</dbReference>
<dbReference type="AlphaFoldDB" id="W2N5Z9"/>
<organism evidence="2">
    <name type="scientific">Phytophthora nicotianae</name>
    <name type="common">Potato buckeye rot agent</name>
    <name type="synonym">Phytophthora parasitica</name>
    <dbReference type="NCBI Taxonomy" id="4792"/>
    <lineage>
        <taxon>Eukaryota</taxon>
        <taxon>Sar</taxon>
        <taxon>Stramenopiles</taxon>
        <taxon>Oomycota</taxon>
        <taxon>Peronosporomycetes</taxon>
        <taxon>Peronosporales</taxon>
        <taxon>Peronosporaceae</taxon>
        <taxon>Phytophthora</taxon>
    </lineage>
</organism>
<feature type="region of interest" description="Disordered" evidence="1">
    <location>
        <begin position="1"/>
        <end position="26"/>
    </location>
</feature>
<feature type="compositionally biased region" description="Polar residues" evidence="1">
    <location>
        <begin position="8"/>
        <end position="18"/>
    </location>
</feature>
<evidence type="ECO:0000256" key="1">
    <source>
        <dbReference type="SAM" id="MobiDB-lite"/>
    </source>
</evidence>
<proteinExistence type="predicted"/>
<gene>
    <name evidence="2" type="ORF">L914_11314</name>
</gene>
<dbReference type="VEuPathDB" id="FungiDB:PPTG_16397"/>
<reference evidence="2" key="1">
    <citation type="submission" date="2013-11" db="EMBL/GenBank/DDBJ databases">
        <title>The Genome Sequence of Phytophthora parasitica IAC_01/95.</title>
        <authorList>
            <consortium name="The Broad Institute Genomics Platform"/>
            <person name="Russ C."/>
            <person name="Tyler B."/>
            <person name="Panabieres F."/>
            <person name="Shan W."/>
            <person name="Tripathy S."/>
            <person name="Grunwald N."/>
            <person name="Machado M."/>
            <person name="Johnson C.S."/>
            <person name="Arredondo F."/>
            <person name="Hong C."/>
            <person name="Coffey M."/>
            <person name="Young S.K."/>
            <person name="Zeng Q."/>
            <person name="Gargeya S."/>
            <person name="Fitzgerald M."/>
            <person name="Abouelleil A."/>
            <person name="Alvarado L."/>
            <person name="Chapman S.B."/>
            <person name="Gainer-Dewar J."/>
            <person name="Goldberg J."/>
            <person name="Griggs A."/>
            <person name="Gujja S."/>
            <person name="Hansen M."/>
            <person name="Howarth C."/>
            <person name="Imamovic A."/>
            <person name="Ireland A."/>
            <person name="Larimer J."/>
            <person name="McCowan C."/>
            <person name="Murphy C."/>
            <person name="Pearson M."/>
            <person name="Poon T.W."/>
            <person name="Priest M."/>
            <person name="Roberts A."/>
            <person name="Saif S."/>
            <person name="Shea T."/>
            <person name="Sykes S."/>
            <person name="Wortman J."/>
            <person name="Nusbaum C."/>
            <person name="Birren B."/>
        </authorList>
    </citation>
    <scope>NUCLEOTIDE SEQUENCE [LARGE SCALE GENOMIC DNA]</scope>
    <source>
        <strain evidence="2">IAC_01/95</strain>
    </source>
</reference>
<accession>W2N5Z9</accession>
<evidence type="ECO:0000313" key="2">
    <source>
        <dbReference type="EMBL" id="ETM43154.1"/>
    </source>
</evidence>